<dbReference type="GO" id="GO:0008168">
    <property type="term" value="F:methyltransferase activity"/>
    <property type="evidence" value="ECO:0007669"/>
    <property type="project" value="UniProtKB-KW"/>
</dbReference>
<accession>B8IGI9</accession>
<sequence>MTMRQIYETDLYSNRNPTWHEEDAPWKASHIEKIIHRNQLSFKNICEVGCGTGDILLNLSNAFPGVDLCGFEIAPQAYARAKAKERDPVRFFLKDFLQDSEDHYDIILLIDVIEHVEDYNAFLKAIKSRSQYKIFHVPLDLSVQSLLRGWPIMNLRANVGHLHYFYKDSILATLKDCGYRIIDHHYTASRLELPNQAVTSRLMRLPRRLCYAANRDLAVRVLGGYSLMILAS</sequence>
<organism evidence="1 2">
    <name type="scientific">Methylobacterium nodulans (strain LMG 21967 / CNCM I-2342 / ORS 2060)</name>
    <dbReference type="NCBI Taxonomy" id="460265"/>
    <lineage>
        <taxon>Bacteria</taxon>
        <taxon>Pseudomonadati</taxon>
        <taxon>Pseudomonadota</taxon>
        <taxon>Alphaproteobacteria</taxon>
        <taxon>Hyphomicrobiales</taxon>
        <taxon>Methylobacteriaceae</taxon>
        <taxon>Methylobacterium</taxon>
    </lineage>
</organism>
<dbReference type="AlphaFoldDB" id="B8IGI9"/>
<dbReference type="Gene3D" id="3.40.50.150">
    <property type="entry name" value="Vaccinia Virus protein VP39"/>
    <property type="match status" value="1"/>
</dbReference>
<evidence type="ECO:0000313" key="2">
    <source>
        <dbReference type="Proteomes" id="UP000008207"/>
    </source>
</evidence>
<dbReference type="GO" id="GO:0032259">
    <property type="term" value="P:methylation"/>
    <property type="evidence" value="ECO:0007669"/>
    <property type="project" value="UniProtKB-KW"/>
</dbReference>
<proteinExistence type="predicted"/>
<keyword evidence="2" id="KW-1185">Reference proteome</keyword>
<dbReference type="KEGG" id="mno:Mnod_0865"/>
<keyword evidence="1" id="KW-0808">Transferase</keyword>
<evidence type="ECO:0000313" key="1">
    <source>
        <dbReference type="EMBL" id="ACL55889.1"/>
    </source>
</evidence>
<dbReference type="CDD" id="cd02440">
    <property type="entry name" value="AdoMet_MTases"/>
    <property type="match status" value="1"/>
</dbReference>
<dbReference type="STRING" id="460265.Mnod_0865"/>
<name>B8IGI9_METNO</name>
<dbReference type="SUPFAM" id="SSF53335">
    <property type="entry name" value="S-adenosyl-L-methionine-dependent methyltransferases"/>
    <property type="match status" value="1"/>
</dbReference>
<dbReference type="InterPro" id="IPR029063">
    <property type="entry name" value="SAM-dependent_MTases_sf"/>
</dbReference>
<protein>
    <submittedName>
        <fullName evidence="1">Methyltransferase type 12</fullName>
    </submittedName>
</protein>
<dbReference type="HOGENOM" id="CLU_1141366_0_0_5"/>
<reference evidence="1 2" key="1">
    <citation type="submission" date="2009-01" db="EMBL/GenBank/DDBJ databases">
        <title>Complete sequence of chromosome of Methylobacterium nodulans ORS 2060.</title>
        <authorList>
            <consortium name="US DOE Joint Genome Institute"/>
            <person name="Lucas S."/>
            <person name="Copeland A."/>
            <person name="Lapidus A."/>
            <person name="Glavina del Rio T."/>
            <person name="Dalin E."/>
            <person name="Tice H."/>
            <person name="Bruce D."/>
            <person name="Goodwin L."/>
            <person name="Pitluck S."/>
            <person name="Sims D."/>
            <person name="Brettin T."/>
            <person name="Detter J.C."/>
            <person name="Han C."/>
            <person name="Larimer F."/>
            <person name="Land M."/>
            <person name="Hauser L."/>
            <person name="Kyrpides N."/>
            <person name="Ivanova N."/>
            <person name="Marx C.J."/>
            <person name="Richardson P."/>
        </authorList>
    </citation>
    <scope>NUCLEOTIDE SEQUENCE [LARGE SCALE GENOMIC DNA]</scope>
    <source>
        <strain evidence="2">LMG 21967 / CNCM I-2342 / ORS 2060</strain>
    </source>
</reference>
<dbReference type="eggNOG" id="COG2227">
    <property type="taxonomic scope" value="Bacteria"/>
</dbReference>
<dbReference type="PANTHER" id="PTHR43861">
    <property type="entry name" value="TRANS-ACONITATE 2-METHYLTRANSFERASE-RELATED"/>
    <property type="match status" value="1"/>
</dbReference>
<keyword evidence="1" id="KW-0489">Methyltransferase</keyword>
<gene>
    <name evidence="1" type="ordered locus">Mnod_0865</name>
</gene>
<dbReference type="EMBL" id="CP001349">
    <property type="protein sequence ID" value="ACL55889.1"/>
    <property type="molecule type" value="Genomic_DNA"/>
</dbReference>
<dbReference type="Pfam" id="PF13489">
    <property type="entry name" value="Methyltransf_23"/>
    <property type="match status" value="1"/>
</dbReference>
<dbReference type="Proteomes" id="UP000008207">
    <property type="component" value="Chromosome"/>
</dbReference>